<organism evidence="3 4">
    <name type="scientific">Chelativorans composti</name>
    <dbReference type="NCBI Taxonomy" id="768533"/>
    <lineage>
        <taxon>Bacteria</taxon>
        <taxon>Pseudomonadati</taxon>
        <taxon>Pseudomonadota</taxon>
        <taxon>Alphaproteobacteria</taxon>
        <taxon>Hyphomicrobiales</taxon>
        <taxon>Phyllobacteriaceae</taxon>
        <taxon>Chelativorans</taxon>
    </lineage>
</organism>
<dbReference type="Pfam" id="PF08530">
    <property type="entry name" value="PepX_C"/>
    <property type="match status" value="1"/>
</dbReference>
<protein>
    <submittedName>
        <fullName evidence="3">CocE/NonD family hydrolase</fullName>
    </submittedName>
</protein>
<dbReference type="SUPFAM" id="SSF53474">
    <property type="entry name" value="alpha/beta-Hydrolases"/>
    <property type="match status" value="1"/>
</dbReference>
<dbReference type="Gene3D" id="1.10.3020.10">
    <property type="entry name" value="alpha-amino acid ester hydrolase ( Helical cap domain)"/>
    <property type="match status" value="1"/>
</dbReference>
<reference evidence="4" key="1">
    <citation type="journal article" date="2019" name="Int. J. Syst. Evol. Microbiol.">
        <title>The Global Catalogue of Microorganisms (GCM) 10K type strain sequencing project: providing services to taxonomists for standard genome sequencing and annotation.</title>
        <authorList>
            <consortium name="The Broad Institute Genomics Platform"/>
            <consortium name="The Broad Institute Genome Sequencing Center for Infectious Disease"/>
            <person name="Wu L."/>
            <person name="Ma J."/>
        </authorList>
    </citation>
    <scope>NUCLEOTIDE SEQUENCE [LARGE SCALE GENOMIC DNA]</scope>
    <source>
        <strain evidence="4">KCTC 23707</strain>
    </source>
</reference>
<evidence type="ECO:0000313" key="4">
    <source>
        <dbReference type="Proteomes" id="UP001597373"/>
    </source>
</evidence>
<dbReference type="SUPFAM" id="SSF49785">
    <property type="entry name" value="Galactose-binding domain-like"/>
    <property type="match status" value="1"/>
</dbReference>
<dbReference type="InterPro" id="IPR008979">
    <property type="entry name" value="Galactose-bd-like_sf"/>
</dbReference>
<comment type="caution">
    <text evidence="3">The sequence shown here is derived from an EMBL/GenBank/DDBJ whole genome shotgun (WGS) entry which is preliminary data.</text>
</comment>
<dbReference type="NCBIfam" id="TIGR00976">
    <property type="entry name" value="CocE_NonD"/>
    <property type="match status" value="1"/>
</dbReference>
<evidence type="ECO:0000313" key="3">
    <source>
        <dbReference type="EMBL" id="MFD2260655.1"/>
    </source>
</evidence>
<dbReference type="Gene3D" id="2.60.120.260">
    <property type="entry name" value="Galactose-binding domain-like"/>
    <property type="match status" value="1"/>
</dbReference>
<dbReference type="GO" id="GO:0016787">
    <property type="term" value="F:hydrolase activity"/>
    <property type="evidence" value="ECO:0007669"/>
    <property type="project" value="UniProtKB-KW"/>
</dbReference>
<dbReference type="InterPro" id="IPR013736">
    <property type="entry name" value="Xaa-Pro_dipept_C"/>
</dbReference>
<dbReference type="RefSeq" id="WP_345099762.1">
    <property type="nucleotide sequence ID" value="NZ_BAABGS010000070.1"/>
</dbReference>
<keyword evidence="4" id="KW-1185">Reference proteome</keyword>
<dbReference type="InterPro" id="IPR029058">
    <property type="entry name" value="AB_hydrolase_fold"/>
</dbReference>
<proteinExistence type="predicted"/>
<feature type="domain" description="Xaa-Pro dipeptidyl-peptidase C-terminal" evidence="2">
    <location>
        <begin position="323"/>
        <end position="593"/>
    </location>
</feature>
<dbReference type="InterPro" id="IPR050585">
    <property type="entry name" value="Xaa-Pro_dipeptidyl-ppase/CocE"/>
</dbReference>
<accession>A0ABW5DJF6</accession>
<dbReference type="Proteomes" id="UP001597373">
    <property type="component" value="Unassembled WGS sequence"/>
</dbReference>
<dbReference type="Pfam" id="PF02129">
    <property type="entry name" value="Peptidase_S15"/>
    <property type="match status" value="1"/>
</dbReference>
<dbReference type="Gene3D" id="3.40.50.1820">
    <property type="entry name" value="alpha/beta hydrolase"/>
    <property type="match status" value="1"/>
</dbReference>
<evidence type="ECO:0000256" key="1">
    <source>
        <dbReference type="ARBA" id="ARBA00022801"/>
    </source>
</evidence>
<keyword evidence="1 3" id="KW-0378">Hydrolase</keyword>
<dbReference type="PANTHER" id="PTHR43056:SF10">
    <property type="entry name" value="COCE_NOND FAMILY, PUTATIVE (AFU_ORTHOLOGUE AFUA_7G00600)-RELATED"/>
    <property type="match status" value="1"/>
</dbReference>
<sequence length="612" mass="67734">MNKNNSDWLLRGNIRRMTVMVPVRDRVRLATDVYIPAARRASGPTIVKRTPYDRRNVDNLRLASALAASGYNVVLQDTRGRGDSEGSFQHYIATPHEGEDGYDLLEWICAQDWSDGTVGTTGFSYTGSNQQALAIMQHPALKSQVILDAGINYFKSTVREKGAFVPGQLATYALRMALTSPEARRDPLVRARLEQAARNAPQWFSRLPWRKGDTPVSALPGYEDWLLFAQNTPGEDERWRNPQMNIEAHIEKYPDIPVLMVSSWYGHHVWSTFRKLEYFSRHASPKRVIIGTWIHADPYGEMPFSGDVSFGPAASLNMTEIQKRWFDATLRGIDREELEASPRIAYFVMGGGSGRRDASGRLEHGGAWRFAAAWPPGGGQDLKLFLAASGSLEHGNGPARSERRTISIDHEAPVPTVGSSIRNPDIMPGFLSSGACNQVERPDVHRSPGTGLPLSSRHDVAVFRTEPFGKPVEMTGPVFVTLWITASAPACDLSVKIVDEYPPSADWPDGFAMNIAEHYQRFASWTSELPADDGQPRRVEIGPLHLSNVFGVGHRLRLQVANTNWPRFDINPEAPRYVKFSIWCGGETPSCISGTGVLRSPAGSSNADQEGA</sequence>
<dbReference type="InterPro" id="IPR000383">
    <property type="entry name" value="Xaa-Pro-like_dom"/>
</dbReference>
<dbReference type="InterPro" id="IPR005674">
    <property type="entry name" value="CocE/Ser_esterase"/>
</dbReference>
<dbReference type="PANTHER" id="PTHR43056">
    <property type="entry name" value="PEPTIDASE S9 PROLYL OLIGOPEPTIDASE"/>
    <property type="match status" value="1"/>
</dbReference>
<evidence type="ECO:0000259" key="2">
    <source>
        <dbReference type="SMART" id="SM00939"/>
    </source>
</evidence>
<name>A0ABW5DJF6_9HYPH</name>
<gene>
    <name evidence="3" type="ORF">ACFSMZ_12905</name>
</gene>
<dbReference type="EMBL" id="JBHUIR010000049">
    <property type="protein sequence ID" value="MFD2260655.1"/>
    <property type="molecule type" value="Genomic_DNA"/>
</dbReference>
<dbReference type="SMART" id="SM00939">
    <property type="entry name" value="PepX_C"/>
    <property type="match status" value="1"/>
</dbReference>